<evidence type="ECO:0000256" key="1">
    <source>
        <dbReference type="ARBA" id="ARBA00004123"/>
    </source>
</evidence>
<dbReference type="FunFam" id="1.20.5.170:FF:000020">
    <property type="entry name" value="BZIP transcription factor"/>
    <property type="match status" value="1"/>
</dbReference>
<evidence type="ECO:0000256" key="6">
    <source>
        <dbReference type="SAM" id="MobiDB-lite"/>
    </source>
</evidence>
<dbReference type="SUPFAM" id="SSF57959">
    <property type="entry name" value="Leucine zipper domain"/>
    <property type="match status" value="1"/>
</dbReference>
<dbReference type="KEGG" id="lang:109348833"/>
<dbReference type="Proteomes" id="UP000188354">
    <property type="component" value="Chromosome LG06"/>
</dbReference>
<comment type="subcellular location">
    <subcellularLocation>
        <location evidence="1">Nucleus</location>
    </subcellularLocation>
</comment>
<keyword evidence="5" id="KW-0539">Nucleus</keyword>
<dbReference type="GO" id="GO:0005634">
    <property type="term" value="C:nucleus"/>
    <property type="evidence" value="ECO:0007669"/>
    <property type="project" value="UniProtKB-SubCell"/>
</dbReference>
<keyword evidence="2" id="KW-0805">Transcription regulation</keyword>
<dbReference type="InterPro" id="IPR004827">
    <property type="entry name" value="bZIP"/>
</dbReference>
<dbReference type="SMART" id="SM00338">
    <property type="entry name" value="BRLZ"/>
    <property type="match status" value="1"/>
</dbReference>
<organism evidence="8 9">
    <name type="scientific">Lupinus angustifolius</name>
    <name type="common">Narrow-leaved blue lupine</name>
    <dbReference type="NCBI Taxonomy" id="3871"/>
    <lineage>
        <taxon>Eukaryota</taxon>
        <taxon>Viridiplantae</taxon>
        <taxon>Streptophyta</taxon>
        <taxon>Embryophyta</taxon>
        <taxon>Tracheophyta</taxon>
        <taxon>Spermatophyta</taxon>
        <taxon>Magnoliopsida</taxon>
        <taxon>eudicotyledons</taxon>
        <taxon>Gunneridae</taxon>
        <taxon>Pentapetalae</taxon>
        <taxon>rosids</taxon>
        <taxon>fabids</taxon>
        <taxon>Fabales</taxon>
        <taxon>Fabaceae</taxon>
        <taxon>Papilionoideae</taxon>
        <taxon>50 kb inversion clade</taxon>
        <taxon>genistoids sensu lato</taxon>
        <taxon>core genistoids</taxon>
        <taxon>Genisteae</taxon>
        <taxon>Lupinus</taxon>
    </lineage>
</organism>
<gene>
    <name evidence="8" type="ORF">TanjilG_27845</name>
</gene>
<dbReference type="PROSITE" id="PS50217">
    <property type="entry name" value="BZIP"/>
    <property type="match status" value="1"/>
</dbReference>
<dbReference type="Gene3D" id="1.20.5.170">
    <property type="match status" value="1"/>
</dbReference>
<keyword evidence="9" id="KW-1185">Reference proteome</keyword>
<evidence type="ECO:0000259" key="7">
    <source>
        <dbReference type="PROSITE" id="PS50217"/>
    </source>
</evidence>
<proteinExistence type="predicted"/>
<name>A0A4P1RHY2_LUPAN</name>
<dbReference type="GO" id="GO:0046982">
    <property type="term" value="F:protein heterodimerization activity"/>
    <property type="evidence" value="ECO:0007669"/>
    <property type="project" value="UniProtKB-ARBA"/>
</dbReference>
<protein>
    <recommendedName>
        <fullName evidence="7">BZIP domain-containing protein</fullName>
    </recommendedName>
</protein>
<evidence type="ECO:0000313" key="9">
    <source>
        <dbReference type="Proteomes" id="UP000188354"/>
    </source>
</evidence>
<evidence type="ECO:0000256" key="4">
    <source>
        <dbReference type="ARBA" id="ARBA00023163"/>
    </source>
</evidence>
<feature type="region of interest" description="Disordered" evidence="6">
    <location>
        <begin position="38"/>
        <end position="73"/>
    </location>
</feature>
<dbReference type="Gramene" id="OIW10899">
    <property type="protein sequence ID" value="OIW10899"/>
    <property type="gene ID" value="TanjilG_27845"/>
</dbReference>
<dbReference type="CDD" id="cd14702">
    <property type="entry name" value="bZIP_plant_GBF1"/>
    <property type="match status" value="1"/>
</dbReference>
<feature type="compositionally biased region" description="Polar residues" evidence="6">
    <location>
        <begin position="38"/>
        <end position="52"/>
    </location>
</feature>
<dbReference type="AlphaFoldDB" id="A0A4P1RHY2"/>
<evidence type="ECO:0000313" key="8">
    <source>
        <dbReference type="EMBL" id="OIW10899.1"/>
    </source>
</evidence>
<evidence type="ECO:0000256" key="3">
    <source>
        <dbReference type="ARBA" id="ARBA00023125"/>
    </source>
</evidence>
<dbReference type="InterPro" id="IPR045314">
    <property type="entry name" value="bZIP_plant_GBF1"/>
</dbReference>
<dbReference type="EMBL" id="CM007366">
    <property type="protein sequence ID" value="OIW10899.1"/>
    <property type="molecule type" value="Genomic_DNA"/>
</dbReference>
<keyword evidence="4" id="KW-0804">Transcription</keyword>
<dbReference type="PROSITE" id="PS00036">
    <property type="entry name" value="BZIP_BASIC"/>
    <property type="match status" value="1"/>
</dbReference>
<sequence length="167" mass="19446">MPSALSANDPLLANPFSDGFNGSFKPWDCPDIFLAKSTSPKPVTSGTGSDILEQTHSKEKQGSEDSNRGVTIVEERQRRRIISNRESARRSRMRKQRHLENFRNQLNLFRVQNRELKTRLQFLMNHYIRVRTENDRLRSERTLLGQKLSNVNQFMVFQQVQPLSSAW</sequence>
<dbReference type="GO" id="GO:0003700">
    <property type="term" value="F:DNA-binding transcription factor activity"/>
    <property type="evidence" value="ECO:0007669"/>
    <property type="project" value="InterPro"/>
</dbReference>
<feature type="compositionally biased region" description="Basic and acidic residues" evidence="6">
    <location>
        <begin position="53"/>
        <end position="73"/>
    </location>
</feature>
<dbReference type="PANTHER" id="PTHR45764:SF17">
    <property type="entry name" value="BZIP TRANSCRIPTION FACTOR"/>
    <property type="match status" value="1"/>
</dbReference>
<evidence type="ECO:0000256" key="2">
    <source>
        <dbReference type="ARBA" id="ARBA00023015"/>
    </source>
</evidence>
<dbReference type="PANTHER" id="PTHR45764">
    <property type="entry name" value="BZIP TRANSCRIPTION FACTOR 44"/>
    <property type="match status" value="1"/>
</dbReference>
<dbReference type="GO" id="GO:0045893">
    <property type="term" value="P:positive regulation of DNA-templated transcription"/>
    <property type="evidence" value="ECO:0007669"/>
    <property type="project" value="TreeGrafter"/>
</dbReference>
<feature type="domain" description="BZIP" evidence="7">
    <location>
        <begin position="74"/>
        <end position="137"/>
    </location>
</feature>
<evidence type="ECO:0000256" key="5">
    <source>
        <dbReference type="ARBA" id="ARBA00023242"/>
    </source>
</evidence>
<dbReference type="OrthoDB" id="551672at2759"/>
<dbReference type="GO" id="GO:0000976">
    <property type="term" value="F:transcription cis-regulatory region binding"/>
    <property type="evidence" value="ECO:0007669"/>
    <property type="project" value="TreeGrafter"/>
</dbReference>
<dbReference type="InterPro" id="IPR046347">
    <property type="entry name" value="bZIP_sf"/>
</dbReference>
<keyword evidence="3" id="KW-0238">DNA-binding</keyword>
<accession>A0A4P1RHY2</accession>
<dbReference type="Pfam" id="PF00170">
    <property type="entry name" value="bZIP_1"/>
    <property type="match status" value="1"/>
</dbReference>
<reference evidence="8 9" key="1">
    <citation type="journal article" date="2017" name="Plant Biotechnol. J.">
        <title>A comprehensive draft genome sequence for lupin (Lupinus angustifolius), an emerging health food: insights into plant-microbe interactions and legume evolution.</title>
        <authorList>
            <person name="Hane J.K."/>
            <person name="Ming Y."/>
            <person name="Kamphuis L.G."/>
            <person name="Nelson M.N."/>
            <person name="Garg G."/>
            <person name="Atkins C.A."/>
            <person name="Bayer P.E."/>
            <person name="Bravo A."/>
            <person name="Bringans S."/>
            <person name="Cannon S."/>
            <person name="Edwards D."/>
            <person name="Foley R."/>
            <person name="Gao L.L."/>
            <person name="Harrison M.J."/>
            <person name="Huang W."/>
            <person name="Hurgobin B."/>
            <person name="Li S."/>
            <person name="Liu C.W."/>
            <person name="McGrath A."/>
            <person name="Morahan G."/>
            <person name="Murray J."/>
            <person name="Weller J."/>
            <person name="Jian J."/>
            <person name="Singh K.B."/>
        </authorList>
    </citation>
    <scope>NUCLEOTIDE SEQUENCE [LARGE SCALE GENOMIC DNA]</scope>
    <source>
        <strain evidence="9">cv. Tanjil</strain>
        <tissue evidence="8">Whole plant</tissue>
    </source>
</reference>